<evidence type="ECO:0000313" key="3">
    <source>
        <dbReference type="Proteomes" id="UP000324222"/>
    </source>
</evidence>
<feature type="compositionally biased region" description="Polar residues" evidence="1">
    <location>
        <begin position="1"/>
        <end position="12"/>
    </location>
</feature>
<protein>
    <submittedName>
        <fullName evidence="2">Uncharacterized protein</fullName>
    </submittedName>
</protein>
<feature type="compositionally biased region" description="Basic residues" evidence="1">
    <location>
        <begin position="22"/>
        <end position="38"/>
    </location>
</feature>
<gene>
    <name evidence="2" type="ORF">E2C01_099655</name>
</gene>
<reference evidence="2 3" key="1">
    <citation type="submission" date="2019-05" db="EMBL/GenBank/DDBJ databases">
        <title>Another draft genome of Portunus trituberculatus and its Hox gene families provides insights of decapod evolution.</title>
        <authorList>
            <person name="Jeong J.-H."/>
            <person name="Song I."/>
            <person name="Kim S."/>
            <person name="Choi T."/>
            <person name="Kim D."/>
            <person name="Ryu S."/>
            <person name="Kim W."/>
        </authorList>
    </citation>
    <scope>NUCLEOTIDE SEQUENCE [LARGE SCALE GENOMIC DNA]</scope>
    <source>
        <tissue evidence="2">Muscle</tissue>
    </source>
</reference>
<sequence>MRSVGLHSTVSLTPAPEVRVPHNPRRRAFNLRVPKRHHASTDTVDLSSLSLLKQFAERASSVPEGVSLS</sequence>
<keyword evidence="3" id="KW-1185">Reference proteome</keyword>
<dbReference type="AlphaFoldDB" id="A0A5B7KA70"/>
<comment type="caution">
    <text evidence="2">The sequence shown here is derived from an EMBL/GenBank/DDBJ whole genome shotgun (WGS) entry which is preliminary data.</text>
</comment>
<proteinExistence type="predicted"/>
<feature type="region of interest" description="Disordered" evidence="1">
    <location>
        <begin position="1"/>
        <end position="43"/>
    </location>
</feature>
<dbReference type="Proteomes" id="UP000324222">
    <property type="component" value="Unassembled WGS sequence"/>
</dbReference>
<name>A0A5B7KA70_PORTR</name>
<evidence type="ECO:0000313" key="2">
    <source>
        <dbReference type="EMBL" id="MPD03990.1"/>
    </source>
</evidence>
<organism evidence="2 3">
    <name type="scientific">Portunus trituberculatus</name>
    <name type="common">Swimming crab</name>
    <name type="synonym">Neptunus trituberculatus</name>
    <dbReference type="NCBI Taxonomy" id="210409"/>
    <lineage>
        <taxon>Eukaryota</taxon>
        <taxon>Metazoa</taxon>
        <taxon>Ecdysozoa</taxon>
        <taxon>Arthropoda</taxon>
        <taxon>Crustacea</taxon>
        <taxon>Multicrustacea</taxon>
        <taxon>Malacostraca</taxon>
        <taxon>Eumalacostraca</taxon>
        <taxon>Eucarida</taxon>
        <taxon>Decapoda</taxon>
        <taxon>Pleocyemata</taxon>
        <taxon>Brachyura</taxon>
        <taxon>Eubrachyura</taxon>
        <taxon>Portunoidea</taxon>
        <taxon>Portunidae</taxon>
        <taxon>Portuninae</taxon>
        <taxon>Portunus</taxon>
    </lineage>
</organism>
<evidence type="ECO:0000256" key="1">
    <source>
        <dbReference type="SAM" id="MobiDB-lite"/>
    </source>
</evidence>
<dbReference type="EMBL" id="VSRR010138956">
    <property type="protein sequence ID" value="MPD03990.1"/>
    <property type="molecule type" value="Genomic_DNA"/>
</dbReference>
<accession>A0A5B7KA70</accession>